<name>A0ABD2PIL7_9CUCU</name>
<dbReference type="AlphaFoldDB" id="A0ABD2PIL7"/>
<feature type="non-terminal residue" evidence="2">
    <location>
        <position position="1"/>
    </location>
</feature>
<dbReference type="Proteomes" id="UP001516400">
    <property type="component" value="Unassembled WGS sequence"/>
</dbReference>
<evidence type="ECO:0008006" key="4">
    <source>
        <dbReference type="Google" id="ProtNLM"/>
    </source>
</evidence>
<dbReference type="EMBL" id="JABFTP020000186">
    <property type="protein sequence ID" value="KAL3290481.1"/>
    <property type="molecule type" value="Genomic_DNA"/>
</dbReference>
<proteinExistence type="predicted"/>
<gene>
    <name evidence="2" type="ORF">HHI36_023822</name>
</gene>
<reference evidence="2 3" key="1">
    <citation type="journal article" date="2021" name="BMC Biol.">
        <title>Horizontally acquired antibacterial genes associated with adaptive radiation of ladybird beetles.</title>
        <authorList>
            <person name="Li H.S."/>
            <person name="Tang X.F."/>
            <person name="Huang Y.H."/>
            <person name="Xu Z.Y."/>
            <person name="Chen M.L."/>
            <person name="Du X.Y."/>
            <person name="Qiu B.Y."/>
            <person name="Chen P.T."/>
            <person name="Zhang W."/>
            <person name="Slipinski A."/>
            <person name="Escalona H.E."/>
            <person name="Waterhouse R.M."/>
            <person name="Zwick A."/>
            <person name="Pang H."/>
        </authorList>
    </citation>
    <scope>NUCLEOTIDE SEQUENCE [LARGE SCALE GENOMIC DNA]</scope>
    <source>
        <strain evidence="2">SYSU2018</strain>
    </source>
</reference>
<evidence type="ECO:0000313" key="3">
    <source>
        <dbReference type="Proteomes" id="UP001516400"/>
    </source>
</evidence>
<evidence type="ECO:0000256" key="1">
    <source>
        <dbReference type="SAM" id="MobiDB-lite"/>
    </source>
</evidence>
<organism evidence="2 3">
    <name type="scientific">Cryptolaemus montrouzieri</name>
    <dbReference type="NCBI Taxonomy" id="559131"/>
    <lineage>
        <taxon>Eukaryota</taxon>
        <taxon>Metazoa</taxon>
        <taxon>Ecdysozoa</taxon>
        <taxon>Arthropoda</taxon>
        <taxon>Hexapoda</taxon>
        <taxon>Insecta</taxon>
        <taxon>Pterygota</taxon>
        <taxon>Neoptera</taxon>
        <taxon>Endopterygota</taxon>
        <taxon>Coleoptera</taxon>
        <taxon>Polyphaga</taxon>
        <taxon>Cucujiformia</taxon>
        <taxon>Coccinelloidea</taxon>
        <taxon>Coccinellidae</taxon>
        <taxon>Scymninae</taxon>
        <taxon>Scymnini</taxon>
        <taxon>Cryptolaemus</taxon>
    </lineage>
</organism>
<sequence length="127" mass="14889">KNSPKSISYNKSGVKIHTSLVVQCYHCLSYGHTQKLCRGNKRYRTCGMGHVQENYEAETYKCFFGKENENHESTNRMFPEYTRQKLIREKMAVDDLSYFEEAEYYRENTSSVTDRGSFPALSSRKEN</sequence>
<accession>A0ABD2PIL7</accession>
<feature type="region of interest" description="Disordered" evidence="1">
    <location>
        <begin position="108"/>
        <end position="127"/>
    </location>
</feature>
<comment type="caution">
    <text evidence="2">The sequence shown here is derived from an EMBL/GenBank/DDBJ whole genome shotgun (WGS) entry which is preliminary data.</text>
</comment>
<evidence type="ECO:0000313" key="2">
    <source>
        <dbReference type="EMBL" id="KAL3290481.1"/>
    </source>
</evidence>
<keyword evidence="3" id="KW-1185">Reference proteome</keyword>
<protein>
    <recommendedName>
        <fullName evidence="4">CCHC-type domain-containing protein</fullName>
    </recommendedName>
</protein>